<feature type="transmembrane region" description="Helical" evidence="10">
    <location>
        <begin position="312"/>
        <end position="331"/>
    </location>
</feature>
<dbReference type="GO" id="GO:0007165">
    <property type="term" value="P:signal transduction"/>
    <property type="evidence" value="ECO:0007669"/>
    <property type="project" value="UniProtKB-KW"/>
</dbReference>
<gene>
    <name evidence="11" type="primary">OR44</name>
</gene>
<feature type="transmembrane region" description="Helical" evidence="10">
    <location>
        <begin position="47"/>
        <end position="70"/>
    </location>
</feature>
<reference evidence="11" key="1">
    <citation type="submission" date="2019-04" db="EMBL/GenBank/DDBJ databases">
        <authorList>
            <person name="Sheng S."/>
        </authorList>
    </citation>
    <scope>NUCLEOTIDE SEQUENCE</scope>
</reference>
<evidence type="ECO:0000256" key="1">
    <source>
        <dbReference type="ARBA" id="ARBA00004651"/>
    </source>
</evidence>
<dbReference type="GO" id="GO:0005886">
    <property type="term" value="C:plasma membrane"/>
    <property type="evidence" value="ECO:0007669"/>
    <property type="project" value="UniProtKB-SubCell"/>
</dbReference>
<evidence type="ECO:0000256" key="3">
    <source>
        <dbReference type="ARBA" id="ARBA00022606"/>
    </source>
</evidence>
<accession>A0A6M3GU67</accession>
<dbReference type="PANTHER" id="PTHR21137">
    <property type="entry name" value="ODORANT RECEPTOR"/>
    <property type="match status" value="1"/>
</dbReference>
<keyword evidence="3 10" id="KW-0716">Sensory transduction</keyword>
<proteinExistence type="evidence at transcript level"/>
<evidence type="ECO:0000256" key="7">
    <source>
        <dbReference type="ARBA" id="ARBA00023136"/>
    </source>
</evidence>
<organism evidence="11">
    <name type="scientific">Glyphodes pyloalis</name>
    <name type="common">Lesser mulberry snout moth</name>
    <dbReference type="NCBI Taxonomy" id="1242752"/>
    <lineage>
        <taxon>Eukaryota</taxon>
        <taxon>Metazoa</taxon>
        <taxon>Ecdysozoa</taxon>
        <taxon>Arthropoda</taxon>
        <taxon>Hexapoda</taxon>
        <taxon>Insecta</taxon>
        <taxon>Pterygota</taxon>
        <taxon>Neoptera</taxon>
        <taxon>Endopterygota</taxon>
        <taxon>Lepidoptera</taxon>
        <taxon>Glossata</taxon>
        <taxon>Ditrysia</taxon>
        <taxon>Pyraloidea</taxon>
        <taxon>Crambidae</taxon>
        <taxon>Spilomelinae</taxon>
        <taxon>Glyphodes</taxon>
    </lineage>
</organism>
<evidence type="ECO:0000256" key="8">
    <source>
        <dbReference type="ARBA" id="ARBA00023170"/>
    </source>
</evidence>
<dbReference type="PANTHER" id="PTHR21137:SF35">
    <property type="entry name" value="ODORANT RECEPTOR 19A-RELATED"/>
    <property type="match status" value="1"/>
</dbReference>
<comment type="caution">
    <text evidence="10">Lacks conserved residue(s) required for the propagation of feature annotation.</text>
</comment>
<evidence type="ECO:0000313" key="11">
    <source>
        <dbReference type="EMBL" id="QIJ45822.1"/>
    </source>
</evidence>
<evidence type="ECO:0000256" key="10">
    <source>
        <dbReference type="RuleBase" id="RU351113"/>
    </source>
</evidence>
<evidence type="ECO:0000256" key="9">
    <source>
        <dbReference type="ARBA" id="ARBA00023224"/>
    </source>
</evidence>
<comment type="similarity">
    <text evidence="10">Belongs to the insect chemoreceptor superfamily. Heteromeric odorant receptor channel (TC 1.A.69) family.</text>
</comment>
<keyword evidence="7 10" id="KW-0472">Membrane</keyword>
<keyword evidence="4 10" id="KW-0812">Transmembrane</keyword>
<sequence length="404" mass="47243">MDLTLEHDYQDEEVPRFEPFHKTYKWISGCLTVCLMYPNPSKWKIKLALIFTLIILTSPFVIVVTIDMWIRLMSREISELLKHSTTLGPFLGALVKKVHMVYMEKRNKALLDELEEDYETYNRLPKRYQATADAYRRQALWLFETVWAYTLIFVNTVFISIPVSSTIYSYVVDDIPTRYMLHDVVMPMTEQEYRLTSPCYEIFFVISALMELVIMLNYTSYEGLFGILTNHACLKMHISCMYLQDAFKEDTEEGMRRGIVKFLDEQNKCYKYNSSIQISYSLWMNCVLVCVMIQIGSMLYHVSAGATFDLRYALFCLSCVVEIFLPCRIAADLKKTSTDTATLIYCSGWERVRSVRVRRVVPHLIARAQLPELLVAFQLLAYDMELFVRIMKTSYTVFTLLETN</sequence>
<keyword evidence="6 10" id="KW-1133">Transmembrane helix</keyword>
<keyword evidence="5 10" id="KW-0552">Olfaction</keyword>
<dbReference type="GO" id="GO:0005549">
    <property type="term" value="F:odorant binding"/>
    <property type="evidence" value="ECO:0007669"/>
    <property type="project" value="InterPro"/>
</dbReference>
<dbReference type="GO" id="GO:0004984">
    <property type="term" value="F:olfactory receptor activity"/>
    <property type="evidence" value="ECO:0007669"/>
    <property type="project" value="InterPro"/>
</dbReference>
<evidence type="ECO:0000256" key="6">
    <source>
        <dbReference type="ARBA" id="ARBA00022989"/>
    </source>
</evidence>
<evidence type="ECO:0000256" key="2">
    <source>
        <dbReference type="ARBA" id="ARBA00022475"/>
    </source>
</evidence>
<feature type="transmembrane region" description="Helical" evidence="10">
    <location>
        <begin position="280"/>
        <end position="300"/>
    </location>
</feature>
<keyword evidence="9 10" id="KW-0807">Transducer</keyword>
<dbReference type="AlphaFoldDB" id="A0A6M3GU67"/>
<name>A0A6M3GU67_GLYPY</name>
<protein>
    <recommendedName>
        <fullName evidence="10">Odorant receptor</fullName>
    </recommendedName>
</protein>
<feature type="transmembrane region" description="Helical" evidence="10">
    <location>
        <begin position="146"/>
        <end position="171"/>
    </location>
</feature>
<evidence type="ECO:0000256" key="5">
    <source>
        <dbReference type="ARBA" id="ARBA00022725"/>
    </source>
</evidence>
<dbReference type="InterPro" id="IPR004117">
    <property type="entry name" value="7tm6_olfct_rcpt"/>
</dbReference>
<dbReference type="EMBL" id="MK821035">
    <property type="protein sequence ID" value="QIJ45822.1"/>
    <property type="molecule type" value="mRNA"/>
</dbReference>
<evidence type="ECO:0000256" key="4">
    <source>
        <dbReference type="ARBA" id="ARBA00022692"/>
    </source>
</evidence>
<keyword evidence="8 10" id="KW-0675">Receptor</keyword>
<keyword evidence="2" id="KW-1003">Cell membrane</keyword>
<comment type="subcellular location">
    <subcellularLocation>
        <location evidence="1 10">Cell membrane</location>
        <topology evidence="1 10">Multi-pass membrane protein</topology>
    </subcellularLocation>
</comment>
<dbReference type="Pfam" id="PF02949">
    <property type="entry name" value="7tm_6"/>
    <property type="match status" value="1"/>
</dbReference>